<feature type="region of interest" description="Disordered" evidence="1">
    <location>
        <begin position="286"/>
        <end position="318"/>
    </location>
</feature>
<organism evidence="2 4">
    <name type="scientific">Marasmius oreades</name>
    <name type="common">fairy-ring Marasmius</name>
    <dbReference type="NCBI Taxonomy" id="181124"/>
    <lineage>
        <taxon>Eukaryota</taxon>
        <taxon>Fungi</taxon>
        <taxon>Dikarya</taxon>
        <taxon>Basidiomycota</taxon>
        <taxon>Agaricomycotina</taxon>
        <taxon>Agaricomycetes</taxon>
        <taxon>Agaricomycetidae</taxon>
        <taxon>Agaricales</taxon>
        <taxon>Marasmiineae</taxon>
        <taxon>Marasmiaceae</taxon>
        <taxon>Marasmius</taxon>
    </lineage>
</organism>
<reference evidence="2" key="1">
    <citation type="journal article" date="2021" name="Genome Biol. Evol.">
        <title>The assembled and annotated genome of the fairy-ring fungus Marasmius oreades.</title>
        <authorList>
            <person name="Hiltunen M."/>
            <person name="Ament-Velasquez S.L."/>
            <person name="Johannesson H."/>
        </authorList>
    </citation>
    <scope>NUCLEOTIDE SEQUENCE</scope>
    <source>
        <strain evidence="2">03SP1</strain>
    </source>
</reference>
<evidence type="ECO:0000313" key="2">
    <source>
        <dbReference type="EMBL" id="KAG7086869.1"/>
    </source>
</evidence>
<sequence>MNSFHSQLYHQGQDILSSPFSDMGNESLHSQQFNMNFLKTMQNQAFLIQSITEQQLRASGNTVFLQLEKENHELRERIDTLQTQLLKYALSSSSPLLPGSSSSFAASQPSARLKIPLKQSDYPLVKHWDRTPNNTSQLAIIKVTDSSNLSDISDDGSSSESEAHSDSDNNKQGVPQKRRKKHGGKKNGKSKRDGVPAYLENENGKVVDLNTKIMVYDDARAIWNQRIDLAKPPANWSSAGAELRDEFRDVLEEKHPFLQLCSRRWKVEEIWKRNYHSWLKARLKRLDKPSPPKKTKSSVTDKYQSTAGPASDSGLPEATMPATAATLCAGSADLPAATMPATLSDVSDVSATERAPPATQVIIPPKVTNPTSNARKGKARVLPQVKNSQLNSSNQCDPLLAAIHIDVQSLEDKITGHSQPDENTASTSTPASPVVNQPSASVPGPAPNERTPSMGPGPTSSTPTAQASTVPLGTKTGLLGGYSVDPATLTADCPEDGLVWESGWDSQLTRLIPADISQVCPLVLRGKYGLMGLVKLMEHLVRDRKVAESLLEQKVKRLLAAIDQVTERQVTSSSTAVITTKAAPRKRNRGSWAIPKHVCPKWEYAVDWKIQNPHGTMKEFEKEWKTMSQDKERVMVYQARVDDKLGKNRQAT</sequence>
<dbReference type="AlphaFoldDB" id="A0A9P7UPA8"/>
<dbReference type="OrthoDB" id="3067227at2759"/>
<feature type="region of interest" description="Disordered" evidence="1">
    <location>
        <begin position="148"/>
        <end position="197"/>
    </location>
</feature>
<dbReference type="KEGG" id="more:E1B28_000173"/>
<feature type="compositionally biased region" description="Basic residues" evidence="1">
    <location>
        <begin position="176"/>
        <end position="189"/>
    </location>
</feature>
<protein>
    <submittedName>
        <fullName evidence="2">Uncharacterized protein</fullName>
    </submittedName>
</protein>
<dbReference type="GeneID" id="66069249"/>
<name>A0A9P7UPA8_9AGAR</name>
<keyword evidence="4" id="KW-1185">Reference proteome</keyword>
<feature type="compositionally biased region" description="Low complexity" evidence="1">
    <location>
        <begin position="451"/>
        <end position="471"/>
    </location>
</feature>
<evidence type="ECO:0000256" key="1">
    <source>
        <dbReference type="SAM" id="MobiDB-lite"/>
    </source>
</evidence>
<dbReference type="Proteomes" id="UP001049176">
    <property type="component" value="Chromosome 10"/>
</dbReference>
<feature type="region of interest" description="Disordered" evidence="1">
    <location>
        <begin position="362"/>
        <end position="393"/>
    </location>
</feature>
<proteinExistence type="predicted"/>
<dbReference type="EMBL" id="CM032181">
    <property type="protein sequence ID" value="KAG7098205.1"/>
    <property type="molecule type" value="Genomic_DNA"/>
</dbReference>
<gene>
    <name evidence="3" type="ORF">E1B28_000173</name>
    <name evidence="2" type="ORF">E1B28_002790</name>
</gene>
<feature type="compositionally biased region" description="Low complexity" evidence="1">
    <location>
        <begin position="148"/>
        <end position="160"/>
    </location>
</feature>
<accession>A0A9P7UPA8</accession>
<evidence type="ECO:0000313" key="3">
    <source>
        <dbReference type="EMBL" id="KAG7098205.1"/>
    </source>
</evidence>
<dbReference type="RefSeq" id="XP_043014675.1">
    <property type="nucleotide sequence ID" value="XM_043145975.1"/>
</dbReference>
<feature type="compositionally biased region" description="Polar residues" evidence="1">
    <location>
        <begin position="416"/>
        <end position="440"/>
    </location>
</feature>
<dbReference type="EMBL" id="CM032190">
    <property type="protein sequence ID" value="KAG7086869.1"/>
    <property type="molecule type" value="Genomic_DNA"/>
</dbReference>
<evidence type="ECO:0000313" key="4">
    <source>
        <dbReference type="Proteomes" id="UP001049176"/>
    </source>
</evidence>
<feature type="region of interest" description="Disordered" evidence="1">
    <location>
        <begin position="415"/>
        <end position="472"/>
    </location>
</feature>
<comment type="caution">
    <text evidence="2">The sequence shown here is derived from an EMBL/GenBank/DDBJ whole genome shotgun (WGS) entry which is preliminary data.</text>
</comment>
<dbReference type="Proteomes" id="UP001049176">
    <property type="component" value="Chromosome 1"/>
</dbReference>